<organism evidence="2 3">
    <name type="scientific">Punica granatum</name>
    <name type="common">Pomegranate</name>
    <dbReference type="NCBI Taxonomy" id="22663"/>
    <lineage>
        <taxon>Eukaryota</taxon>
        <taxon>Viridiplantae</taxon>
        <taxon>Streptophyta</taxon>
        <taxon>Embryophyta</taxon>
        <taxon>Tracheophyta</taxon>
        <taxon>Spermatophyta</taxon>
        <taxon>Magnoliopsida</taxon>
        <taxon>eudicotyledons</taxon>
        <taxon>Gunneridae</taxon>
        <taxon>Pentapetalae</taxon>
        <taxon>rosids</taxon>
        <taxon>malvids</taxon>
        <taxon>Myrtales</taxon>
        <taxon>Lythraceae</taxon>
        <taxon>Punica</taxon>
    </lineage>
</organism>
<reference evidence="2 3" key="1">
    <citation type="submission" date="2017-11" db="EMBL/GenBank/DDBJ databases">
        <title>De-novo sequencing of pomegranate (Punica granatum L.) genome.</title>
        <authorList>
            <person name="Akparov Z."/>
            <person name="Amiraslanov A."/>
            <person name="Hajiyeva S."/>
            <person name="Abbasov M."/>
            <person name="Kaur K."/>
            <person name="Hamwieh A."/>
            <person name="Solovyev V."/>
            <person name="Salamov A."/>
            <person name="Braich B."/>
            <person name="Kosarev P."/>
            <person name="Mahmoud A."/>
            <person name="Hajiyev E."/>
            <person name="Babayeva S."/>
            <person name="Izzatullayeva V."/>
            <person name="Mammadov A."/>
            <person name="Mammadov A."/>
            <person name="Sharifova S."/>
            <person name="Ojaghi J."/>
            <person name="Eynullazada K."/>
            <person name="Bayramov B."/>
            <person name="Abdulazimova A."/>
            <person name="Shahmuradov I."/>
        </authorList>
    </citation>
    <scope>NUCLEOTIDE SEQUENCE [LARGE SCALE GENOMIC DNA]</scope>
    <source>
        <strain evidence="3">cv. AG2017</strain>
        <tissue evidence="2">Leaf</tissue>
    </source>
</reference>
<sequence length="160" mass="16570">MSTSLQPWKKKGGGCWQPWWPRSRPLHPNRGRRRGFSRLGLVATSSHSPPPESVSLAATQLRCGGRDRVGVFLIGAGGASIVAATPQSGSTATSIIVDAPIGRGGGAIGALPTPIGKTLEIGGSLNWGGWCLDHGLHTSNQGRRQPRLGGGGLDQGHSGR</sequence>
<gene>
    <name evidence="2" type="ORF">CRG98_044276</name>
</gene>
<accession>A0A2I0HVM3</accession>
<protein>
    <submittedName>
        <fullName evidence="2">Uncharacterized protein</fullName>
    </submittedName>
</protein>
<name>A0A2I0HVM3_PUNGR</name>
<dbReference type="EMBL" id="PGOL01005390">
    <property type="protein sequence ID" value="PKI35326.1"/>
    <property type="molecule type" value="Genomic_DNA"/>
</dbReference>
<dbReference type="Proteomes" id="UP000233551">
    <property type="component" value="Unassembled WGS sequence"/>
</dbReference>
<proteinExistence type="predicted"/>
<comment type="caution">
    <text evidence="2">The sequence shown here is derived from an EMBL/GenBank/DDBJ whole genome shotgun (WGS) entry which is preliminary data.</text>
</comment>
<feature type="region of interest" description="Disordered" evidence="1">
    <location>
        <begin position="1"/>
        <end position="32"/>
    </location>
</feature>
<dbReference type="AlphaFoldDB" id="A0A2I0HVM3"/>
<evidence type="ECO:0000313" key="2">
    <source>
        <dbReference type="EMBL" id="PKI35326.1"/>
    </source>
</evidence>
<feature type="region of interest" description="Disordered" evidence="1">
    <location>
        <begin position="138"/>
        <end position="160"/>
    </location>
</feature>
<evidence type="ECO:0000313" key="3">
    <source>
        <dbReference type="Proteomes" id="UP000233551"/>
    </source>
</evidence>
<evidence type="ECO:0000256" key="1">
    <source>
        <dbReference type="SAM" id="MobiDB-lite"/>
    </source>
</evidence>
<keyword evidence="3" id="KW-1185">Reference proteome</keyword>